<comment type="caution">
    <text evidence="1">The sequence shown here is derived from an EMBL/GenBank/DDBJ whole genome shotgun (WGS) entry which is preliminary data.</text>
</comment>
<evidence type="ECO:0000313" key="1">
    <source>
        <dbReference type="EMBL" id="RYR19357.1"/>
    </source>
</evidence>
<name>A0A444ZYV0_ARAHY</name>
<sequence>MVHKLDPPKTWNPMLENYLLGLGLGIRDAESLDTEESIKRYVRCQIFCLLGSILFTDKWSHSYKSSTWLSKTVSIFRQEIDYMDEGSNFLTICGNFCDGRTKG</sequence>
<reference evidence="1 2" key="1">
    <citation type="submission" date="2019-01" db="EMBL/GenBank/DDBJ databases">
        <title>Sequencing of cultivated peanut Arachis hypogaea provides insights into genome evolution and oil improvement.</title>
        <authorList>
            <person name="Chen X."/>
        </authorList>
    </citation>
    <scope>NUCLEOTIDE SEQUENCE [LARGE SCALE GENOMIC DNA]</scope>
    <source>
        <strain evidence="2">cv. Fuhuasheng</strain>
        <tissue evidence="1">Leaves</tissue>
    </source>
</reference>
<dbReference type="AlphaFoldDB" id="A0A444ZYV0"/>
<protein>
    <recommendedName>
        <fullName evidence="3">Aminotransferase-like plant mobile domain-containing protein</fullName>
    </recommendedName>
</protein>
<proteinExistence type="predicted"/>
<keyword evidence="2" id="KW-1185">Reference proteome</keyword>
<evidence type="ECO:0008006" key="3">
    <source>
        <dbReference type="Google" id="ProtNLM"/>
    </source>
</evidence>
<organism evidence="1 2">
    <name type="scientific">Arachis hypogaea</name>
    <name type="common">Peanut</name>
    <dbReference type="NCBI Taxonomy" id="3818"/>
    <lineage>
        <taxon>Eukaryota</taxon>
        <taxon>Viridiplantae</taxon>
        <taxon>Streptophyta</taxon>
        <taxon>Embryophyta</taxon>
        <taxon>Tracheophyta</taxon>
        <taxon>Spermatophyta</taxon>
        <taxon>Magnoliopsida</taxon>
        <taxon>eudicotyledons</taxon>
        <taxon>Gunneridae</taxon>
        <taxon>Pentapetalae</taxon>
        <taxon>rosids</taxon>
        <taxon>fabids</taxon>
        <taxon>Fabales</taxon>
        <taxon>Fabaceae</taxon>
        <taxon>Papilionoideae</taxon>
        <taxon>50 kb inversion clade</taxon>
        <taxon>dalbergioids sensu lato</taxon>
        <taxon>Dalbergieae</taxon>
        <taxon>Pterocarpus clade</taxon>
        <taxon>Arachis</taxon>
    </lineage>
</organism>
<accession>A0A444ZYV0</accession>
<gene>
    <name evidence="1" type="ORF">Ahy_B03g064121</name>
</gene>
<dbReference type="Proteomes" id="UP000289738">
    <property type="component" value="Chromosome B03"/>
</dbReference>
<dbReference type="EMBL" id="SDMP01000013">
    <property type="protein sequence ID" value="RYR19357.1"/>
    <property type="molecule type" value="Genomic_DNA"/>
</dbReference>
<evidence type="ECO:0000313" key="2">
    <source>
        <dbReference type="Proteomes" id="UP000289738"/>
    </source>
</evidence>